<protein>
    <submittedName>
        <fullName evidence="2">Uncharacterized protein</fullName>
    </submittedName>
</protein>
<keyword evidence="3" id="KW-1185">Reference proteome</keyword>
<feature type="compositionally biased region" description="Basic residues" evidence="1">
    <location>
        <begin position="136"/>
        <end position="148"/>
    </location>
</feature>
<name>A0A8J2W2A3_9CRUS</name>
<comment type="caution">
    <text evidence="2">The sequence shown here is derived from an EMBL/GenBank/DDBJ whole genome shotgun (WGS) entry which is preliminary data.</text>
</comment>
<feature type="compositionally biased region" description="Basic and acidic residues" evidence="1">
    <location>
        <begin position="72"/>
        <end position="85"/>
    </location>
</feature>
<evidence type="ECO:0000313" key="2">
    <source>
        <dbReference type="EMBL" id="CAH0102039.1"/>
    </source>
</evidence>
<dbReference type="EMBL" id="CAKKLH010000071">
    <property type="protein sequence ID" value="CAH0102039.1"/>
    <property type="molecule type" value="Genomic_DNA"/>
</dbReference>
<dbReference type="AlphaFoldDB" id="A0A8J2W2A3"/>
<accession>A0A8J2W2A3</accession>
<evidence type="ECO:0000256" key="1">
    <source>
        <dbReference type="SAM" id="MobiDB-lite"/>
    </source>
</evidence>
<dbReference type="Proteomes" id="UP000789390">
    <property type="component" value="Unassembled WGS sequence"/>
</dbReference>
<feature type="region of interest" description="Disordered" evidence="1">
    <location>
        <begin position="1"/>
        <end position="193"/>
    </location>
</feature>
<feature type="compositionally biased region" description="Basic and acidic residues" evidence="1">
    <location>
        <begin position="103"/>
        <end position="114"/>
    </location>
</feature>
<gene>
    <name evidence="2" type="ORF">DGAL_LOCUS4415</name>
</gene>
<proteinExistence type="predicted"/>
<reference evidence="2" key="1">
    <citation type="submission" date="2021-11" db="EMBL/GenBank/DDBJ databases">
        <authorList>
            <person name="Schell T."/>
        </authorList>
    </citation>
    <scope>NUCLEOTIDE SEQUENCE</scope>
    <source>
        <strain evidence="2">M5</strain>
    </source>
</reference>
<evidence type="ECO:0000313" key="3">
    <source>
        <dbReference type="Proteomes" id="UP000789390"/>
    </source>
</evidence>
<organism evidence="2 3">
    <name type="scientific">Daphnia galeata</name>
    <dbReference type="NCBI Taxonomy" id="27404"/>
    <lineage>
        <taxon>Eukaryota</taxon>
        <taxon>Metazoa</taxon>
        <taxon>Ecdysozoa</taxon>
        <taxon>Arthropoda</taxon>
        <taxon>Crustacea</taxon>
        <taxon>Branchiopoda</taxon>
        <taxon>Diplostraca</taxon>
        <taxon>Cladocera</taxon>
        <taxon>Anomopoda</taxon>
        <taxon>Daphniidae</taxon>
        <taxon>Daphnia</taxon>
    </lineage>
</organism>
<sequence length="193" mass="21078">MVSIRCTQEPESEEETRSGAEASGVTTQRTARGSVAWGGGRGWAGNPTTSVRPSEITDRVFRRCKPGAASSEPREQSCKEAELQTRRAGNQPSAEAVLSAIRRNGDEGGSRRDANTTATNDSDAADAERVSGVEKKHGKNKERKKRGCLKRDSDGTFEIGGREANLLQLQRGGPHQKELSEKKKERVKKQMQQ</sequence>
<feature type="compositionally biased region" description="Basic and acidic residues" evidence="1">
    <location>
        <begin position="175"/>
        <end position="184"/>
    </location>
</feature>
<feature type="compositionally biased region" description="Basic and acidic residues" evidence="1">
    <location>
        <begin position="126"/>
        <end position="135"/>
    </location>
</feature>